<dbReference type="Gene3D" id="3.40.50.300">
    <property type="entry name" value="P-loop containing nucleotide triphosphate hydrolases"/>
    <property type="match status" value="2"/>
</dbReference>
<comment type="caution">
    <text evidence="2">The sequence shown here is derived from an EMBL/GenBank/DDBJ whole genome shotgun (WGS) entry which is preliminary data.</text>
</comment>
<dbReference type="AlphaFoldDB" id="A0A8I1W759"/>
<gene>
    <name evidence="2" type="ORF">J2R62_11240</name>
</gene>
<dbReference type="PANTHER" id="PTHR32114:SF2">
    <property type="entry name" value="ABC TRANSPORTER ABCH.3"/>
    <property type="match status" value="1"/>
</dbReference>
<keyword evidence="1" id="KW-0175">Coiled coil</keyword>
<dbReference type="SUPFAM" id="SSF52540">
    <property type="entry name" value="P-loop containing nucleoside triphosphate hydrolases"/>
    <property type="match status" value="1"/>
</dbReference>
<organism evidence="2 3">
    <name type="scientific">Plesiomonas shigelloides</name>
    <name type="common">Aeromonas shigelloides</name>
    <dbReference type="NCBI Taxonomy" id="703"/>
    <lineage>
        <taxon>Bacteria</taxon>
        <taxon>Pseudomonadati</taxon>
        <taxon>Pseudomonadota</taxon>
        <taxon>Gammaproteobacteria</taxon>
        <taxon>Enterobacterales</taxon>
        <taxon>Enterobacteriaceae</taxon>
        <taxon>Plesiomonas</taxon>
    </lineage>
</organism>
<evidence type="ECO:0008006" key="4">
    <source>
        <dbReference type="Google" id="ProtNLM"/>
    </source>
</evidence>
<sequence>MKILSLRGENLASLQQPFTIDFDGRILGEAGLFAITGNTGAGKSTLLDAICLALFDRMPRLQSNRKNDAQIGRDDDSNRIAANDVRNILSRGAAEGFAEVDFLAEDGQRYRAHWTVRRARGRVDGRLQQSEMWLEKLADGVRFAGKKTEVLVRIEQLLGLSFEQFQRAVLLPQGEFAAFLKANADERAALLERMTGGEIYSRLSQAAYERARSEEQALSQLSAQLGDLQLLPDEEQVALQQQSEQLHRRLAAHEQQMETVRAQQQILQRDSELQVAVASGEAHLQSLQARLQSWEGRRQALQDVERVQSARLPLNRLMEARLQHQRSEDKFTQQQALVAESERLLTDIRQQADLAEQAWQKAEQSWTQIEPKLKQGALLEQQIDSVQRRQQEKQRELRQQQDALQSELQARESLSRLITERKRALTDIEVLLQPLHALAPIAPQFKPLQEMLEQYRRTQQQLTEWRVQEQELIQRQPYQEAALSAQQRQIDSINTQLQQLGEAPDEHSRSQAYLEQQSLQQQQALILSQLERVQRLAARSDNWLHLSQLIARQQDDERRVSARLEEARQQIAAQEINRIQLRAQHGEAEQALRQMLATAQLDEFRPLLKPEQPCPLCGSLTHPYREHAPQLHSLLSRQQQRLRELEAALRQSETEIQALQHWLQQAAQEQPLRQRQLNQWLEQLQACERDIAPLCVELGLEEIWQTLSVEQDAASWQRQLQQTALHWQKQAQQAELHSERLHIEQRRYEQVQQQRLQLSHQLATERQALARLEQEQLQQREQLTHLQAQLQREQLQQTERAESLERQFGPAPVGTLRWREWIDQPYAGQHLQMLAQQVAQYQKLTEELARVQLQLHEHEPKLAELQARIAEKQARWQAEQDQVQQLQQEQATLQQQRRALLGDMPLARLEEQARTARQSAELRRRQTQNQLQASQQKISAEQAALATLDEQHQQNAAQLRQVLADWMHCQQALELNEQTLLHLLSFDEAWLQHERAELQTLEQELQQASTRLQERQQQRQALAQQVAQASDSLQQLAQTHQLTVETLLTGLQQQLELLRNQEFELKSRLRQADEARQRAGDLRDAIAQQQQRTEQWLQLSDLIGSATGNKFRTFAQGLTLEQLLLAANEHLNALAPRYALMRVPGSTLALQVVDHDMGDEVRAVESLSGGETFLISLALALALASLCADTRRLGSLFIDEGFGTLDPDSLEQALACLDALQADGRQIGVISHVSTLVERIGTRIAVESLGGGRSRIRVLNQ</sequence>
<evidence type="ECO:0000313" key="2">
    <source>
        <dbReference type="EMBL" id="MBO1108788.1"/>
    </source>
</evidence>
<feature type="coiled-coil region" evidence="1">
    <location>
        <begin position="834"/>
        <end position="951"/>
    </location>
</feature>
<dbReference type="EMBL" id="JAFNAA010000011">
    <property type="protein sequence ID" value="MBO1108788.1"/>
    <property type="molecule type" value="Genomic_DNA"/>
</dbReference>
<name>A0A8I1W759_PLESH</name>
<dbReference type="Pfam" id="PF13558">
    <property type="entry name" value="SbcC_Walker_B"/>
    <property type="match status" value="1"/>
</dbReference>
<feature type="coiled-coil region" evidence="1">
    <location>
        <begin position="734"/>
        <end position="807"/>
    </location>
</feature>
<accession>A0A8I1W759</accession>
<feature type="coiled-coil region" evidence="1">
    <location>
        <begin position="448"/>
        <end position="503"/>
    </location>
</feature>
<feature type="coiled-coil region" evidence="1">
    <location>
        <begin position="550"/>
        <end position="584"/>
    </location>
</feature>
<dbReference type="RefSeq" id="WP_207542229.1">
    <property type="nucleotide sequence ID" value="NZ_JAFNAA010000011.1"/>
</dbReference>
<feature type="coiled-coil region" evidence="1">
    <location>
        <begin position="338"/>
        <end position="410"/>
    </location>
</feature>
<feature type="coiled-coil region" evidence="1">
    <location>
        <begin position="991"/>
        <end position="1092"/>
    </location>
</feature>
<evidence type="ECO:0000256" key="1">
    <source>
        <dbReference type="SAM" id="Coils"/>
    </source>
</evidence>
<dbReference type="Proteomes" id="UP000664658">
    <property type="component" value="Unassembled WGS sequence"/>
</dbReference>
<feature type="coiled-coil region" evidence="1">
    <location>
        <begin position="635"/>
        <end position="669"/>
    </location>
</feature>
<dbReference type="PANTHER" id="PTHR32114">
    <property type="entry name" value="ABC TRANSPORTER ABCH.3"/>
    <property type="match status" value="1"/>
</dbReference>
<proteinExistence type="predicted"/>
<protein>
    <recommendedName>
        <fullName evidence="4">Exonuclease SbcC</fullName>
    </recommendedName>
</protein>
<evidence type="ECO:0000313" key="3">
    <source>
        <dbReference type="Proteomes" id="UP000664658"/>
    </source>
</evidence>
<reference evidence="2" key="1">
    <citation type="submission" date="2021-03" db="EMBL/GenBank/DDBJ databases">
        <title>Plesiomonas shigelloides zfcc0051, isolated from zebrafish feces.</title>
        <authorList>
            <person name="Vanderhoek Z."/>
            <person name="Gaulke C."/>
        </authorList>
    </citation>
    <scope>NUCLEOTIDE SEQUENCE</scope>
    <source>
        <strain evidence="2">Zfcc0051</strain>
    </source>
</reference>
<feature type="coiled-coil region" evidence="1">
    <location>
        <begin position="236"/>
        <end position="304"/>
    </location>
</feature>
<dbReference type="InterPro" id="IPR027417">
    <property type="entry name" value="P-loop_NTPase"/>
</dbReference>